<evidence type="ECO:0000256" key="2">
    <source>
        <dbReference type="ARBA" id="ARBA00023082"/>
    </source>
</evidence>
<keyword evidence="9" id="KW-1185">Reference proteome</keyword>
<reference evidence="8 9" key="1">
    <citation type="submission" date="2020-08" db="EMBL/GenBank/DDBJ databases">
        <title>Sequencing the genomes of 1000 actinobacteria strains.</title>
        <authorList>
            <person name="Klenk H.-P."/>
        </authorList>
    </citation>
    <scope>NUCLEOTIDE SEQUENCE [LARGE SCALE GENOMIC DNA]</scope>
    <source>
        <strain evidence="8 9">DSM 28967</strain>
    </source>
</reference>
<dbReference type="InterPro" id="IPR000943">
    <property type="entry name" value="RNA_pol_sigma70"/>
</dbReference>
<dbReference type="Proteomes" id="UP000549971">
    <property type="component" value="Unassembled WGS sequence"/>
</dbReference>
<dbReference type="GO" id="GO:0006352">
    <property type="term" value="P:DNA-templated transcription initiation"/>
    <property type="evidence" value="ECO:0007669"/>
    <property type="project" value="InterPro"/>
</dbReference>
<dbReference type="InterPro" id="IPR013324">
    <property type="entry name" value="RNA_pol_sigma_r3/r4-like"/>
</dbReference>
<dbReference type="SUPFAM" id="SSF88946">
    <property type="entry name" value="Sigma2 domain of RNA polymerase sigma factors"/>
    <property type="match status" value="1"/>
</dbReference>
<dbReference type="PRINTS" id="PR00046">
    <property type="entry name" value="SIGMA70FCT"/>
</dbReference>
<dbReference type="NCBIfam" id="TIGR02980">
    <property type="entry name" value="SigBFG"/>
    <property type="match status" value="1"/>
</dbReference>
<dbReference type="AlphaFoldDB" id="A0A7W9J7M7"/>
<name>A0A7W9J7M7_9ACTN</name>
<sequence length="264" mass="29332">MTDDRSLGEPQEPTDLRTRTAELFAALGAAPAGDPAHMLARDGLVSLHMPLVEHLARRFRNRGEPYDDLVQVATIGLIKAVDRFDVERGVEFSTYATPTILGEIKRYFRDKGWAIRVPRRLQELRLSLTAATAELTQELGRAPTVAELSNRLELAPDLVIEGLESANAYNTLSLDAPDQNEADATTVLDGLGGEDEALESVEYRESLKPLLAQLDTREKRILTLRFFRGMTQSQIAEEIGISQMHVSRLLARTLTELRAGLLKE</sequence>
<evidence type="ECO:0000313" key="8">
    <source>
        <dbReference type="EMBL" id="MBB5837008.1"/>
    </source>
</evidence>
<keyword evidence="4" id="KW-0804">Transcription</keyword>
<dbReference type="InterPro" id="IPR014284">
    <property type="entry name" value="RNA_pol_sigma-70_dom"/>
</dbReference>
<dbReference type="InterPro" id="IPR036388">
    <property type="entry name" value="WH-like_DNA-bd_sf"/>
</dbReference>
<evidence type="ECO:0000256" key="3">
    <source>
        <dbReference type="ARBA" id="ARBA00023125"/>
    </source>
</evidence>
<feature type="domain" description="RNA polymerase sigma-70 region 3" evidence="5">
    <location>
        <begin position="126"/>
        <end position="188"/>
    </location>
</feature>
<dbReference type="Pfam" id="PF04545">
    <property type="entry name" value="Sigma70_r4"/>
    <property type="match status" value="1"/>
</dbReference>
<dbReference type="Pfam" id="PF04539">
    <property type="entry name" value="Sigma70_r3"/>
    <property type="match status" value="1"/>
</dbReference>
<dbReference type="PANTHER" id="PTHR30385:SF4">
    <property type="entry name" value="RNA POLYMERASE SIGMA-E FACTOR"/>
    <property type="match status" value="1"/>
</dbReference>
<dbReference type="CDD" id="cd06171">
    <property type="entry name" value="Sigma70_r4"/>
    <property type="match status" value="1"/>
</dbReference>
<dbReference type="InterPro" id="IPR007624">
    <property type="entry name" value="RNA_pol_sigma70_r3"/>
</dbReference>
<dbReference type="RefSeq" id="WP_184796663.1">
    <property type="nucleotide sequence ID" value="NZ_JACHMY010000001.1"/>
</dbReference>
<proteinExistence type="predicted"/>
<keyword evidence="3" id="KW-0238">DNA-binding</keyword>
<dbReference type="NCBIfam" id="TIGR02937">
    <property type="entry name" value="sigma70-ECF"/>
    <property type="match status" value="1"/>
</dbReference>
<evidence type="ECO:0000256" key="1">
    <source>
        <dbReference type="ARBA" id="ARBA00023015"/>
    </source>
</evidence>
<dbReference type="EMBL" id="JACHMY010000001">
    <property type="protein sequence ID" value="MBB5837008.1"/>
    <property type="molecule type" value="Genomic_DNA"/>
</dbReference>
<keyword evidence="2" id="KW-0731">Sigma factor</keyword>
<dbReference type="Pfam" id="PF04542">
    <property type="entry name" value="Sigma70_r2"/>
    <property type="match status" value="1"/>
</dbReference>
<dbReference type="InterPro" id="IPR014322">
    <property type="entry name" value="RNA_pol_sigma-B/F/G"/>
</dbReference>
<accession>A0A7W9J7M7</accession>
<dbReference type="InterPro" id="IPR007630">
    <property type="entry name" value="RNA_pol_sigma70_r4"/>
</dbReference>
<gene>
    <name evidence="8" type="ORF">HDA39_003742</name>
</gene>
<organism evidence="8 9">
    <name type="scientific">Kribbella italica</name>
    <dbReference type="NCBI Taxonomy" id="1540520"/>
    <lineage>
        <taxon>Bacteria</taxon>
        <taxon>Bacillati</taxon>
        <taxon>Actinomycetota</taxon>
        <taxon>Actinomycetes</taxon>
        <taxon>Propionibacteriales</taxon>
        <taxon>Kribbellaceae</taxon>
        <taxon>Kribbella</taxon>
    </lineage>
</organism>
<dbReference type="PANTHER" id="PTHR30385">
    <property type="entry name" value="SIGMA FACTOR F FLAGELLAR"/>
    <property type="match status" value="1"/>
</dbReference>
<dbReference type="Gene3D" id="1.20.120.1810">
    <property type="match status" value="1"/>
</dbReference>
<dbReference type="InterPro" id="IPR007627">
    <property type="entry name" value="RNA_pol_sigma70_r2"/>
</dbReference>
<evidence type="ECO:0000259" key="6">
    <source>
        <dbReference type="Pfam" id="PF04542"/>
    </source>
</evidence>
<dbReference type="SUPFAM" id="SSF88659">
    <property type="entry name" value="Sigma3 and sigma4 domains of RNA polymerase sigma factors"/>
    <property type="match status" value="2"/>
</dbReference>
<evidence type="ECO:0000259" key="7">
    <source>
        <dbReference type="Pfam" id="PF04545"/>
    </source>
</evidence>
<protein>
    <submittedName>
        <fullName evidence="8">RNA polymerase sigma-B factor</fullName>
    </submittedName>
</protein>
<evidence type="ECO:0000259" key="5">
    <source>
        <dbReference type="Pfam" id="PF04539"/>
    </source>
</evidence>
<evidence type="ECO:0000256" key="4">
    <source>
        <dbReference type="ARBA" id="ARBA00023163"/>
    </source>
</evidence>
<dbReference type="GO" id="GO:0003677">
    <property type="term" value="F:DNA binding"/>
    <property type="evidence" value="ECO:0007669"/>
    <property type="project" value="UniProtKB-KW"/>
</dbReference>
<comment type="caution">
    <text evidence="8">The sequence shown here is derived from an EMBL/GenBank/DDBJ whole genome shotgun (WGS) entry which is preliminary data.</text>
</comment>
<feature type="domain" description="RNA polymerase sigma-70 region 4" evidence="7">
    <location>
        <begin position="210"/>
        <end position="259"/>
    </location>
</feature>
<dbReference type="InterPro" id="IPR013325">
    <property type="entry name" value="RNA_pol_sigma_r2"/>
</dbReference>
<evidence type="ECO:0000313" key="9">
    <source>
        <dbReference type="Proteomes" id="UP000549971"/>
    </source>
</evidence>
<dbReference type="GO" id="GO:0016987">
    <property type="term" value="F:sigma factor activity"/>
    <property type="evidence" value="ECO:0007669"/>
    <property type="project" value="UniProtKB-KW"/>
</dbReference>
<feature type="domain" description="RNA polymerase sigma-70 region 2" evidence="6">
    <location>
        <begin position="44"/>
        <end position="113"/>
    </location>
</feature>
<dbReference type="Gene3D" id="1.10.10.10">
    <property type="entry name" value="Winged helix-like DNA-binding domain superfamily/Winged helix DNA-binding domain"/>
    <property type="match status" value="2"/>
</dbReference>
<keyword evidence="1" id="KW-0805">Transcription regulation</keyword>